<protein>
    <submittedName>
        <fullName evidence="4">Membrane fusion protein of RND family multidrug efflux pump</fullName>
    </submittedName>
</protein>
<dbReference type="Pfam" id="PF25917">
    <property type="entry name" value="BSH_RND"/>
    <property type="match status" value="1"/>
</dbReference>
<dbReference type="NCBIfam" id="TIGR01730">
    <property type="entry name" value="RND_mfp"/>
    <property type="match status" value="1"/>
</dbReference>
<name>T2KL83_FORAG</name>
<comment type="similarity">
    <text evidence="1">Belongs to the membrane fusion protein (MFP) (TC 8.A.1) family.</text>
</comment>
<dbReference type="STRING" id="1347342.BN863_19450"/>
<feature type="domain" description="Multidrug resistance protein MdtA-like barrel-sandwich hybrid" evidence="3">
    <location>
        <begin position="70"/>
        <end position="219"/>
    </location>
</feature>
<gene>
    <name evidence="4" type="ORF">BN863_19450</name>
</gene>
<dbReference type="EMBL" id="HG315671">
    <property type="protein sequence ID" value="CDF79657.1"/>
    <property type="molecule type" value="Genomic_DNA"/>
</dbReference>
<dbReference type="InterPro" id="IPR006143">
    <property type="entry name" value="RND_pump_MFP"/>
</dbReference>
<dbReference type="Gene3D" id="1.10.287.470">
    <property type="entry name" value="Helix hairpin bin"/>
    <property type="match status" value="1"/>
</dbReference>
<dbReference type="Gene3D" id="2.40.30.170">
    <property type="match status" value="1"/>
</dbReference>
<dbReference type="PATRIC" id="fig|1347342.6.peg.1947"/>
<dbReference type="GO" id="GO:1990281">
    <property type="term" value="C:efflux pump complex"/>
    <property type="evidence" value="ECO:0007669"/>
    <property type="project" value="TreeGrafter"/>
</dbReference>
<feature type="transmembrane region" description="Helical" evidence="2">
    <location>
        <begin position="6"/>
        <end position="25"/>
    </location>
</feature>
<dbReference type="PANTHER" id="PTHR30469:SF12">
    <property type="entry name" value="MULTIDRUG RESISTANCE PROTEIN MDTA"/>
    <property type="match status" value="1"/>
</dbReference>
<dbReference type="HOGENOM" id="CLU_018816_18_2_10"/>
<dbReference type="OrthoDB" id="9806939at2"/>
<dbReference type="SUPFAM" id="SSF111369">
    <property type="entry name" value="HlyD-like secretion proteins"/>
    <property type="match status" value="1"/>
</dbReference>
<keyword evidence="2" id="KW-1133">Transmembrane helix</keyword>
<reference evidence="4 5" key="1">
    <citation type="journal article" date="2013" name="Appl. Environ. Microbiol.">
        <title>The genome of the alga-associated marine flavobacterium Formosa agariphila KMM 3901T reveals a broad potential for degradation of algal polysaccharides.</title>
        <authorList>
            <person name="Mann A.J."/>
            <person name="Hahnke R.L."/>
            <person name="Huang S."/>
            <person name="Werner J."/>
            <person name="Xing P."/>
            <person name="Barbeyron T."/>
            <person name="Huettel B."/>
            <person name="Stueber K."/>
            <person name="Reinhardt R."/>
            <person name="Harder J."/>
            <person name="Gloeckner F.O."/>
            <person name="Amann R.I."/>
            <person name="Teeling H."/>
        </authorList>
    </citation>
    <scope>NUCLEOTIDE SEQUENCE [LARGE SCALE GENOMIC DNA]</scope>
    <source>
        <strain evidence="5">DSM 15362 / KCTC 12365 / LMG 23005 / KMM 3901</strain>
    </source>
</reference>
<keyword evidence="2" id="KW-0812">Transmembrane</keyword>
<evidence type="ECO:0000313" key="4">
    <source>
        <dbReference type="EMBL" id="CDF79657.1"/>
    </source>
</evidence>
<evidence type="ECO:0000256" key="1">
    <source>
        <dbReference type="ARBA" id="ARBA00009477"/>
    </source>
</evidence>
<dbReference type="InterPro" id="IPR058625">
    <property type="entry name" value="MdtA-like_BSH"/>
</dbReference>
<keyword evidence="5" id="KW-1185">Reference proteome</keyword>
<sequence>MNTKKILWICLAILGLGILITVLIFSTEPEAKQEGASIETAILVDVVPVKKGTFKPTIVATGTVQAVEDINLSPLVSGQVVRRAAAFTPGGFVKKNQVLLQIDPSDYRNTLALRQSELMQIQTTLHTEMGRQQIAEQDLELIAGDSLFGDNPLSEEERQLVLRQPQLNAVKANISAAESSVNQARLNLDRTTIRAPFDAHILSQNVTQGSLVTQGDDLGRLVGTDFYWIMATVPVGKLKWLSFPNEADEQGALVRIENSSAWSKGAFREGYLDKQIGALDGQTRLARVLVKVRDPLATTSELKGQPKLMIGTFVEVSIQADPIENVVKLSRDYVRSNETVWVMKADKLEIRKVEIVLTDDTHAYISDGLKDNEHVVITDLSTVSEGIALRTAKEGQ</sequence>
<proteinExistence type="inferred from homology"/>
<dbReference type="eggNOG" id="COG0845">
    <property type="taxonomic scope" value="Bacteria"/>
</dbReference>
<dbReference type="Gene3D" id="2.40.50.100">
    <property type="match status" value="1"/>
</dbReference>
<dbReference type="AlphaFoldDB" id="T2KL83"/>
<evidence type="ECO:0000256" key="2">
    <source>
        <dbReference type="SAM" id="Phobius"/>
    </source>
</evidence>
<dbReference type="GO" id="GO:0015562">
    <property type="term" value="F:efflux transmembrane transporter activity"/>
    <property type="evidence" value="ECO:0007669"/>
    <property type="project" value="TreeGrafter"/>
</dbReference>
<evidence type="ECO:0000313" key="5">
    <source>
        <dbReference type="Proteomes" id="UP000016160"/>
    </source>
</evidence>
<dbReference type="PANTHER" id="PTHR30469">
    <property type="entry name" value="MULTIDRUG RESISTANCE PROTEIN MDTA"/>
    <property type="match status" value="1"/>
</dbReference>
<accession>T2KL83</accession>
<evidence type="ECO:0000259" key="3">
    <source>
        <dbReference type="Pfam" id="PF25917"/>
    </source>
</evidence>
<dbReference type="Proteomes" id="UP000016160">
    <property type="component" value="Chromosome"/>
</dbReference>
<keyword evidence="2" id="KW-0472">Membrane</keyword>
<dbReference type="RefSeq" id="WP_038533438.1">
    <property type="nucleotide sequence ID" value="NZ_HG315671.1"/>
</dbReference>
<dbReference type="Gene3D" id="2.40.420.20">
    <property type="match status" value="1"/>
</dbReference>
<organism evidence="4 5">
    <name type="scientific">Formosa agariphila (strain DSM 15362 / KCTC 12365 / LMG 23005 / KMM 3901 / M-2Alg 35-1)</name>
    <dbReference type="NCBI Taxonomy" id="1347342"/>
    <lineage>
        <taxon>Bacteria</taxon>
        <taxon>Pseudomonadati</taxon>
        <taxon>Bacteroidota</taxon>
        <taxon>Flavobacteriia</taxon>
        <taxon>Flavobacteriales</taxon>
        <taxon>Flavobacteriaceae</taxon>
        <taxon>Formosa</taxon>
    </lineage>
</organism>